<feature type="region of interest" description="Disordered" evidence="1">
    <location>
        <begin position="1"/>
        <end position="25"/>
    </location>
</feature>
<evidence type="ECO:0000313" key="2">
    <source>
        <dbReference type="EMBL" id="ONM15388.1"/>
    </source>
</evidence>
<accession>A0A1D6E4F2</accession>
<dbReference type="EMBL" id="CM007648">
    <property type="protein sequence ID" value="ONM15388.1"/>
    <property type="molecule type" value="Genomic_DNA"/>
</dbReference>
<proteinExistence type="predicted"/>
<feature type="compositionally biased region" description="Low complexity" evidence="1">
    <location>
        <begin position="16"/>
        <end position="25"/>
    </location>
</feature>
<reference evidence="2" key="1">
    <citation type="submission" date="2015-12" db="EMBL/GenBank/DDBJ databases">
        <title>Update maize B73 reference genome by single molecule sequencing technologies.</title>
        <authorList>
            <consortium name="Maize Genome Sequencing Project"/>
            <person name="Ware D."/>
        </authorList>
    </citation>
    <scope>NUCLEOTIDE SEQUENCE [LARGE SCALE GENOMIC DNA]</scope>
    <source>
        <tissue evidence="2">Seedling</tissue>
    </source>
</reference>
<protein>
    <submittedName>
        <fullName evidence="2">GT-2-like 1</fullName>
    </submittedName>
</protein>
<gene>
    <name evidence="2" type="ORF">ZEAMMB73_Zm00001d002801</name>
</gene>
<feature type="compositionally biased region" description="Basic and acidic residues" evidence="1">
    <location>
        <begin position="1"/>
        <end position="15"/>
    </location>
</feature>
<evidence type="ECO:0000256" key="1">
    <source>
        <dbReference type="SAM" id="MobiDB-lite"/>
    </source>
</evidence>
<name>A0A1D6E4F2_MAIZE</name>
<sequence length="57" mass="6500">MGGRLQVKERERERQGNSSSSSSRRICSLVQEACLRHDFFSLRKAANGFVEFSSRAH</sequence>
<organism evidence="2">
    <name type="scientific">Zea mays</name>
    <name type="common">Maize</name>
    <dbReference type="NCBI Taxonomy" id="4577"/>
    <lineage>
        <taxon>Eukaryota</taxon>
        <taxon>Viridiplantae</taxon>
        <taxon>Streptophyta</taxon>
        <taxon>Embryophyta</taxon>
        <taxon>Tracheophyta</taxon>
        <taxon>Spermatophyta</taxon>
        <taxon>Magnoliopsida</taxon>
        <taxon>Liliopsida</taxon>
        <taxon>Poales</taxon>
        <taxon>Poaceae</taxon>
        <taxon>PACMAD clade</taxon>
        <taxon>Panicoideae</taxon>
        <taxon>Andropogonodae</taxon>
        <taxon>Andropogoneae</taxon>
        <taxon>Tripsacinae</taxon>
        <taxon>Zea</taxon>
    </lineage>
</organism>
<dbReference type="AlphaFoldDB" id="A0A1D6E4F2"/>
<feature type="non-terminal residue" evidence="2">
    <location>
        <position position="57"/>
    </location>
</feature>